<evidence type="ECO:0000256" key="1">
    <source>
        <dbReference type="SAM" id="Phobius"/>
    </source>
</evidence>
<protein>
    <submittedName>
        <fullName evidence="2">Uncharacterized protein</fullName>
    </submittedName>
</protein>
<dbReference type="Pfam" id="PF06522">
    <property type="entry name" value="B12D"/>
    <property type="match status" value="1"/>
</dbReference>
<reference evidence="2" key="1">
    <citation type="journal article" date="2020" name="Stud. Mycol.">
        <title>101 Dothideomycetes genomes: a test case for predicting lifestyles and emergence of pathogens.</title>
        <authorList>
            <person name="Haridas S."/>
            <person name="Albert R."/>
            <person name="Binder M."/>
            <person name="Bloem J."/>
            <person name="Labutti K."/>
            <person name="Salamov A."/>
            <person name="Andreopoulos B."/>
            <person name="Baker S."/>
            <person name="Barry K."/>
            <person name="Bills G."/>
            <person name="Bluhm B."/>
            <person name="Cannon C."/>
            <person name="Castanera R."/>
            <person name="Culley D."/>
            <person name="Daum C."/>
            <person name="Ezra D."/>
            <person name="Gonzalez J."/>
            <person name="Henrissat B."/>
            <person name="Kuo A."/>
            <person name="Liang C."/>
            <person name="Lipzen A."/>
            <person name="Lutzoni F."/>
            <person name="Magnuson J."/>
            <person name="Mondo S."/>
            <person name="Nolan M."/>
            <person name="Ohm R."/>
            <person name="Pangilinan J."/>
            <person name="Park H.-J."/>
            <person name="Ramirez L."/>
            <person name="Alfaro M."/>
            <person name="Sun H."/>
            <person name="Tritt A."/>
            <person name="Yoshinaga Y."/>
            <person name="Zwiers L.-H."/>
            <person name="Turgeon B."/>
            <person name="Goodwin S."/>
            <person name="Spatafora J."/>
            <person name="Crous P."/>
            <person name="Grigoriev I."/>
        </authorList>
    </citation>
    <scope>NUCLEOTIDE SEQUENCE</scope>
    <source>
        <strain evidence="2">CBS 130266</strain>
    </source>
</reference>
<keyword evidence="1" id="KW-0812">Transmembrane</keyword>
<dbReference type="Proteomes" id="UP000800235">
    <property type="component" value="Unassembled WGS sequence"/>
</dbReference>
<dbReference type="EMBL" id="MU007053">
    <property type="protein sequence ID" value="KAF2428750.1"/>
    <property type="molecule type" value="Genomic_DNA"/>
</dbReference>
<name>A0A9P4TWN9_9PEZI</name>
<evidence type="ECO:0000313" key="2">
    <source>
        <dbReference type="EMBL" id="KAF2428750.1"/>
    </source>
</evidence>
<keyword evidence="1" id="KW-0472">Membrane</keyword>
<evidence type="ECO:0000313" key="3">
    <source>
        <dbReference type="Proteomes" id="UP000800235"/>
    </source>
</evidence>
<comment type="caution">
    <text evidence="2">The sequence shown here is derived from an EMBL/GenBank/DDBJ whole genome shotgun (WGS) entry which is preliminary data.</text>
</comment>
<sequence length="101" mass="11689">MSAPQRVLTMFRPRIAQVKPVRMQQRFLNMQPTRRLARPMPKEDHSAHTISQRIRTLKKIPPELLPLGVVIGFALVIAGYASIRKFYTDRTLRLKRQGPAE</sequence>
<feature type="transmembrane region" description="Helical" evidence="1">
    <location>
        <begin position="64"/>
        <end position="83"/>
    </location>
</feature>
<dbReference type="OrthoDB" id="202195at2759"/>
<dbReference type="InterPro" id="IPR010530">
    <property type="entry name" value="B12D"/>
</dbReference>
<organism evidence="2 3">
    <name type="scientific">Tothia fuscella</name>
    <dbReference type="NCBI Taxonomy" id="1048955"/>
    <lineage>
        <taxon>Eukaryota</taxon>
        <taxon>Fungi</taxon>
        <taxon>Dikarya</taxon>
        <taxon>Ascomycota</taxon>
        <taxon>Pezizomycotina</taxon>
        <taxon>Dothideomycetes</taxon>
        <taxon>Pleosporomycetidae</taxon>
        <taxon>Venturiales</taxon>
        <taxon>Cylindrosympodiaceae</taxon>
        <taxon>Tothia</taxon>
    </lineage>
</organism>
<proteinExistence type="predicted"/>
<gene>
    <name evidence="2" type="ORF">EJ08DRAFT_735518</name>
</gene>
<keyword evidence="3" id="KW-1185">Reference proteome</keyword>
<accession>A0A9P4TWN9</accession>
<dbReference type="AlphaFoldDB" id="A0A9P4TWN9"/>
<keyword evidence="1" id="KW-1133">Transmembrane helix</keyword>